<dbReference type="KEGG" id="vg:18561205"/>
<dbReference type="EMBL" id="JN699016">
    <property type="protein sequence ID" value="AER49999.1"/>
    <property type="molecule type" value="Genomic_DNA"/>
</dbReference>
<protein>
    <submittedName>
        <fullName evidence="1">Uncharacterized protein</fullName>
    </submittedName>
</protein>
<dbReference type="GeneID" id="18561205"/>
<dbReference type="RefSeq" id="YP_009013524.1">
    <property type="nucleotide sequence ID" value="NC_023702.1"/>
</dbReference>
<sequence length="69" mass="7950">MILEPIPEDPRSAWEAGVAHGRREALNLLESEARWQWELDARRTPCAQVAAQRLGVLMSVLRDRLNEDR</sequence>
<reference evidence="1 2" key="1">
    <citation type="journal article" date="2012" name="J. Virol.">
        <title>Complete Genome Sequences of 138 Mycobacteriophages.</title>
        <authorList>
            <consortium name="the Science Education Alliance Phage Hunters Advancing Genomics and Evolutionary Science Program"/>
            <consortium name="the KwaZulu-Natal Research Institute for Tuberculosis and HIV Mycobacterial Genetics Course Students"/>
            <consortium name="the Phage Hunters Integrating Research and Education Program"/>
            <person name="Hatfull G.F."/>
        </authorList>
    </citation>
    <scope>NUCLEOTIDE SEQUENCE [LARGE SCALE GENOMIC DNA]</scope>
</reference>
<organism evidence="1 2">
    <name type="scientific">Mycobacterium phage Kugel</name>
    <dbReference type="NCBI Taxonomy" id="2923003"/>
    <lineage>
        <taxon>Viruses</taxon>
        <taxon>Duplodnaviria</taxon>
        <taxon>Heunggongvirae</taxon>
        <taxon>Uroviricota</taxon>
        <taxon>Caudoviricetes</taxon>
        <taxon>Fromanvirus</taxon>
        <taxon>Fromanvirus kugel</taxon>
    </lineage>
</organism>
<keyword evidence="2" id="KW-1185">Reference proteome</keyword>
<evidence type="ECO:0000313" key="1">
    <source>
        <dbReference type="EMBL" id="AER49999.1"/>
    </source>
</evidence>
<accession>G8IBA7</accession>
<name>G8IBA7_9CAUD</name>
<gene>
    <name evidence="1" type="primary">69</name>
    <name evidence="1" type="ORF">KUGEL_69</name>
</gene>
<dbReference type="Proteomes" id="UP000005661">
    <property type="component" value="Segment"/>
</dbReference>
<proteinExistence type="predicted"/>
<evidence type="ECO:0000313" key="2">
    <source>
        <dbReference type="Proteomes" id="UP000005661"/>
    </source>
</evidence>